<evidence type="ECO:0000256" key="3">
    <source>
        <dbReference type="ARBA" id="ARBA00022729"/>
    </source>
</evidence>
<reference evidence="7 8" key="1">
    <citation type="journal article" date="2012" name="BMC Genomics">
        <title>Comparative genomic analysis of the genus Staphylococcus including Staphylococcus aureus and its newly described sister species Staphylococcus simiae.</title>
        <authorList>
            <person name="Suzuki H."/>
            <person name="Lefebure T."/>
            <person name="Pavinski Bitar P."/>
            <person name="Stanhope M.J."/>
        </authorList>
    </citation>
    <scope>NUCLEOTIDE SEQUENCE [LARGE SCALE GENOMIC DNA]</scope>
    <source>
        <strain evidence="7 8">CCM 7213</strain>
    </source>
</reference>
<evidence type="ECO:0000256" key="1">
    <source>
        <dbReference type="ARBA" id="ARBA00004613"/>
    </source>
</evidence>
<dbReference type="AlphaFoldDB" id="G5JJL0"/>
<organism evidence="7 8">
    <name type="scientific">Staphylococcus simiae CCM 7213 = CCUG 51256</name>
    <dbReference type="NCBI Taxonomy" id="911238"/>
    <lineage>
        <taxon>Bacteria</taxon>
        <taxon>Bacillati</taxon>
        <taxon>Bacillota</taxon>
        <taxon>Bacilli</taxon>
        <taxon>Bacillales</taxon>
        <taxon>Staphylococcaceae</taxon>
        <taxon>Staphylococcus</taxon>
    </lineage>
</organism>
<name>G5JJL0_9STAP</name>
<dbReference type="Proteomes" id="UP000005413">
    <property type="component" value="Unassembled WGS sequence"/>
</dbReference>
<feature type="signal peptide" evidence="6">
    <location>
        <begin position="1"/>
        <end position="21"/>
    </location>
</feature>
<proteinExistence type="inferred from homology"/>
<dbReference type="RefSeq" id="WP_002464365.1">
    <property type="nucleotide sequence ID" value="NZ_AEUN01000451.1"/>
</dbReference>
<dbReference type="InterPro" id="IPR058086">
    <property type="entry name" value="IsaB"/>
</dbReference>
<dbReference type="PATRIC" id="fig|911238.3.peg.1444"/>
<dbReference type="EMBL" id="AEUN01000451">
    <property type="protein sequence ID" value="EHJ07630.1"/>
    <property type="molecule type" value="Genomic_DNA"/>
</dbReference>
<comment type="caution">
    <text evidence="7">The sequence shown here is derived from an EMBL/GenBank/DDBJ whole genome shotgun (WGS) entry which is preliminary data.</text>
</comment>
<sequence length="173" mass="19298">MKKTTKILLATTMSLSTLLGASISTAPVQQEAHAATVPHYSYHGYIGKDASFITDKTFINAIKHQNVKFNDVKLAKTKSKTSIEKYDQKFNGITSDGQKANQLQFVVKDDVSLNELQQAYGQQLKSKTPQSADKQSGIFYYQPKKNQLGIWFVINHNKVVEVAMGYAPYTTSK</sequence>
<accession>G5JJL0</accession>
<dbReference type="NCBIfam" id="NF047686">
    <property type="entry name" value="IsaB_fam"/>
    <property type="match status" value="1"/>
</dbReference>
<feature type="chain" id="PRO_5038673979" description="Immunodominant staphylococcal antigen B" evidence="6">
    <location>
        <begin position="22"/>
        <end position="173"/>
    </location>
</feature>
<dbReference type="OrthoDB" id="2400330at2"/>
<evidence type="ECO:0000313" key="7">
    <source>
        <dbReference type="EMBL" id="EHJ07630.1"/>
    </source>
</evidence>
<keyword evidence="8" id="KW-1185">Reference proteome</keyword>
<comment type="subcellular location">
    <subcellularLocation>
        <location evidence="1">Secreted</location>
    </subcellularLocation>
</comment>
<evidence type="ECO:0000256" key="6">
    <source>
        <dbReference type="SAM" id="SignalP"/>
    </source>
</evidence>
<evidence type="ECO:0000256" key="5">
    <source>
        <dbReference type="ARBA" id="ARBA00093792"/>
    </source>
</evidence>
<gene>
    <name evidence="7" type="ORF">SS7213T_08347</name>
</gene>
<comment type="similarity">
    <text evidence="4">Belongs to the IsaB family.</text>
</comment>
<evidence type="ECO:0000256" key="2">
    <source>
        <dbReference type="ARBA" id="ARBA00022525"/>
    </source>
</evidence>
<protein>
    <recommendedName>
        <fullName evidence="5">Immunodominant staphylococcal antigen B</fullName>
    </recommendedName>
</protein>
<keyword evidence="3 6" id="KW-0732">Signal</keyword>
<evidence type="ECO:0000256" key="4">
    <source>
        <dbReference type="ARBA" id="ARBA00093777"/>
    </source>
</evidence>
<evidence type="ECO:0000313" key="8">
    <source>
        <dbReference type="Proteomes" id="UP000005413"/>
    </source>
</evidence>
<keyword evidence="2" id="KW-0964">Secreted</keyword>